<protein>
    <submittedName>
        <fullName evidence="1">Uncharacterized protein</fullName>
    </submittedName>
</protein>
<proteinExistence type="predicted"/>
<reference evidence="1" key="1">
    <citation type="journal article" date="2021" name="PeerJ">
        <title>Extensive microbial diversity within the chicken gut microbiome revealed by metagenomics and culture.</title>
        <authorList>
            <person name="Gilroy R."/>
            <person name="Ravi A."/>
            <person name="Getino M."/>
            <person name="Pursley I."/>
            <person name="Horton D.L."/>
            <person name="Alikhan N.F."/>
            <person name="Baker D."/>
            <person name="Gharbi K."/>
            <person name="Hall N."/>
            <person name="Watson M."/>
            <person name="Adriaenssens E.M."/>
            <person name="Foster-Nyarko E."/>
            <person name="Jarju S."/>
            <person name="Secka A."/>
            <person name="Antonio M."/>
            <person name="Oren A."/>
            <person name="Chaudhuri R.R."/>
            <person name="La Ragione R."/>
            <person name="Hildebrand F."/>
            <person name="Pallen M.J."/>
        </authorList>
    </citation>
    <scope>NUCLEOTIDE SEQUENCE</scope>
    <source>
        <strain evidence="1">CHK171-7178</strain>
    </source>
</reference>
<feature type="non-terminal residue" evidence="1">
    <location>
        <position position="62"/>
    </location>
</feature>
<evidence type="ECO:0000313" key="2">
    <source>
        <dbReference type="Proteomes" id="UP000698173"/>
    </source>
</evidence>
<dbReference type="Proteomes" id="UP000698173">
    <property type="component" value="Unassembled WGS sequence"/>
</dbReference>
<evidence type="ECO:0000313" key="1">
    <source>
        <dbReference type="EMBL" id="HJF30553.1"/>
    </source>
</evidence>
<sequence length="62" mass="7260">MKKHLQHMRIKIAAEADQIVQAVSESQNNRYPVMRKLVNVMDPGREKMVRMFADTLIMDESE</sequence>
<name>A0A921KC67_SPOPS</name>
<dbReference type="AlphaFoldDB" id="A0A921KC67"/>
<comment type="caution">
    <text evidence="1">The sequence shown here is derived from an EMBL/GenBank/DDBJ whole genome shotgun (WGS) entry which is preliminary data.</text>
</comment>
<accession>A0A921KC67</accession>
<reference evidence="1" key="2">
    <citation type="submission" date="2021-09" db="EMBL/GenBank/DDBJ databases">
        <authorList>
            <person name="Gilroy R."/>
        </authorList>
    </citation>
    <scope>NUCLEOTIDE SEQUENCE</scope>
    <source>
        <strain evidence="1">CHK171-7178</strain>
    </source>
</reference>
<gene>
    <name evidence="1" type="ORF">K8V56_02085</name>
</gene>
<dbReference type="EMBL" id="DYWT01000031">
    <property type="protein sequence ID" value="HJF30553.1"/>
    <property type="molecule type" value="Genomic_DNA"/>
</dbReference>
<organism evidence="1 2">
    <name type="scientific">Sporosarcina psychrophila</name>
    <name type="common">Bacillus psychrophilus</name>
    <dbReference type="NCBI Taxonomy" id="1476"/>
    <lineage>
        <taxon>Bacteria</taxon>
        <taxon>Bacillati</taxon>
        <taxon>Bacillota</taxon>
        <taxon>Bacilli</taxon>
        <taxon>Bacillales</taxon>
        <taxon>Caryophanaceae</taxon>
        <taxon>Sporosarcina</taxon>
    </lineage>
</organism>